<dbReference type="AlphaFoldDB" id="A0A6L2L905"/>
<sequence length="586" mass="66384">MTSFDYRLNPLYTIKECSSCEALYTTDYCCSNGSLVDNINCDLNKALDSPHLHTCSSNQRHCFQCKDVLGDGEFCQRCTCMRYESGLSEGLCLICGNNQNSLNDSPSIFENSLQSPPHINHHCCYECGDPLDGIFCKRCTCKSCGKGAHNGYNCPPKVPVISNPEPCKNQTIDEFPQTFQSFHPTFYTGDEIPFTCDSTRNIIDDSPNVFNPPPGPHETYQCQPMNEDCYHEQNSCYNSNSFGFDKFLPQQLPVIDQTPLEEIMKNLRNAFQAWSENIQQKKEEEEKQIAEEQAAKARYCKIPICYDDDEDYTIAITPKEPNNSLSIWDEHLDTISVTESDEFIKSSVENLVPNPSESEGEHECDVHFEENLFNPLFDEEIISMKIDPHHFNVESDLIESLLNQDSSIISSSSKIDSLLNEFASELIPLKTIPPGIDKADYDPKEEIHLIEKLFDPLMEEIDLFFASDGSIPLGIDNDYSDSKGDNLFLERLLHDDPIPLSDTLDFSDVVRVFLPFFTYPMTSSVVLSSRSEDTVFDPGISNYHFSSLESGVSHRSGTFMKFNVYPNHLNKSLMEILSSTCFPMDQ</sequence>
<comment type="caution">
    <text evidence="2">The sequence shown here is derived from an EMBL/GenBank/DDBJ whole genome shotgun (WGS) entry which is preliminary data.</text>
</comment>
<evidence type="ECO:0008006" key="3">
    <source>
        <dbReference type="Google" id="ProtNLM"/>
    </source>
</evidence>
<gene>
    <name evidence="2" type="ORF">Tci_030281</name>
</gene>
<proteinExistence type="predicted"/>
<organism evidence="2">
    <name type="scientific">Tanacetum cinerariifolium</name>
    <name type="common">Dalmatian daisy</name>
    <name type="synonym">Chrysanthemum cinerariifolium</name>
    <dbReference type="NCBI Taxonomy" id="118510"/>
    <lineage>
        <taxon>Eukaryota</taxon>
        <taxon>Viridiplantae</taxon>
        <taxon>Streptophyta</taxon>
        <taxon>Embryophyta</taxon>
        <taxon>Tracheophyta</taxon>
        <taxon>Spermatophyta</taxon>
        <taxon>Magnoliopsida</taxon>
        <taxon>eudicotyledons</taxon>
        <taxon>Gunneridae</taxon>
        <taxon>Pentapetalae</taxon>
        <taxon>asterids</taxon>
        <taxon>campanulids</taxon>
        <taxon>Asterales</taxon>
        <taxon>Asteraceae</taxon>
        <taxon>Asteroideae</taxon>
        <taxon>Anthemideae</taxon>
        <taxon>Anthemidinae</taxon>
        <taxon>Tanacetum</taxon>
    </lineage>
</organism>
<evidence type="ECO:0000256" key="1">
    <source>
        <dbReference type="SAM" id="Coils"/>
    </source>
</evidence>
<reference evidence="2" key="1">
    <citation type="journal article" date="2019" name="Sci. Rep.">
        <title>Draft genome of Tanacetum cinerariifolium, the natural source of mosquito coil.</title>
        <authorList>
            <person name="Yamashiro T."/>
            <person name="Shiraishi A."/>
            <person name="Satake H."/>
            <person name="Nakayama K."/>
        </authorList>
    </citation>
    <scope>NUCLEOTIDE SEQUENCE</scope>
</reference>
<keyword evidence="1" id="KW-0175">Coiled coil</keyword>
<feature type="coiled-coil region" evidence="1">
    <location>
        <begin position="264"/>
        <end position="298"/>
    </location>
</feature>
<protein>
    <recommendedName>
        <fullName evidence="3">Pre-mRNA splicing Prp18-interacting factor</fullName>
    </recommendedName>
</protein>
<evidence type="ECO:0000313" key="2">
    <source>
        <dbReference type="EMBL" id="GEU58303.1"/>
    </source>
</evidence>
<accession>A0A6L2L905</accession>
<dbReference type="EMBL" id="BKCJ010003977">
    <property type="protein sequence ID" value="GEU58303.1"/>
    <property type="molecule type" value="Genomic_DNA"/>
</dbReference>
<name>A0A6L2L905_TANCI</name>